<protein>
    <submittedName>
        <fullName evidence="1">Uncharacterized protein</fullName>
    </submittedName>
</protein>
<dbReference type="EMBL" id="CP036317">
    <property type="protein sequence ID" value="QDV19194.1"/>
    <property type="molecule type" value="Genomic_DNA"/>
</dbReference>
<sequence>MSKYHDDNSYASDPGGISLSRAKLKAFKKELPFFKRLFARTLHPEEMLAEHLRLGDSRAAMVMPTADGLVIAAYTDELDCVALLAFPDRVARAYNLNPGDRLLTVNTYYRGSNVAPDLEHGEHSYHRYPNFYPLIAEFLSDDSLSIEHRKAHISEEEWVATYLKGEEKLNRKGLFIRNGNPYLSQIPASGDPFKLGR</sequence>
<dbReference type="OrthoDB" id="1936800at2"/>
<evidence type="ECO:0000313" key="1">
    <source>
        <dbReference type="EMBL" id="QDV19194.1"/>
    </source>
</evidence>
<gene>
    <name evidence="1" type="ORF">Pan153_38590</name>
</gene>
<evidence type="ECO:0000313" key="2">
    <source>
        <dbReference type="Proteomes" id="UP000320839"/>
    </source>
</evidence>
<dbReference type="Proteomes" id="UP000320839">
    <property type="component" value="Chromosome"/>
</dbReference>
<accession>A0A518FS82</accession>
<dbReference type="AlphaFoldDB" id="A0A518FS82"/>
<proteinExistence type="predicted"/>
<reference evidence="1 2" key="1">
    <citation type="submission" date="2019-02" db="EMBL/GenBank/DDBJ databases">
        <title>Deep-cultivation of Planctomycetes and their phenomic and genomic characterization uncovers novel biology.</title>
        <authorList>
            <person name="Wiegand S."/>
            <person name="Jogler M."/>
            <person name="Boedeker C."/>
            <person name="Pinto D."/>
            <person name="Vollmers J."/>
            <person name="Rivas-Marin E."/>
            <person name="Kohn T."/>
            <person name="Peeters S.H."/>
            <person name="Heuer A."/>
            <person name="Rast P."/>
            <person name="Oberbeckmann S."/>
            <person name="Bunk B."/>
            <person name="Jeske O."/>
            <person name="Meyerdierks A."/>
            <person name="Storesund J.E."/>
            <person name="Kallscheuer N."/>
            <person name="Luecker S."/>
            <person name="Lage O.M."/>
            <person name="Pohl T."/>
            <person name="Merkel B.J."/>
            <person name="Hornburger P."/>
            <person name="Mueller R.-W."/>
            <person name="Bruemmer F."/>
            <person name="Labrenz M."/>
            <person name="Spormann A.M."/>
            <person name="Op den Camp H."/>
            <person name="Overmann J."/>
            <person name="Amann R."/>
            <person name="Jetten M.S.M."/>
            <person name="Mascher T."/>
            <person name="Medema M.H."/>
            <person name="Devos D.P."/>
            <person name="Kaster A.-K."/>
            <person name="Ovreas L."/>
            <person name="Rohde M."/>
            <person name="Galperin M.Y."/>
            <person name="Jogler C."/>
        </authorList>
    </citation>
    <scope>NUCLEOTIDE SEQUENCE [LARGE SCALE GENOMIC DNA]</scope>
    <source>
        <strain evidence="1 2">Pan153</strain>
    </source>
</reference>
<organism evidence="1 2">
    <name type="scientific">Gimesia panareensis</name>
    <dbReference type="NCBI Taxonomy" id="2527978"/>
    <lineage>
        <taxon>Bacteria</taxon>
        <taxon>Pseudomonadati</taxon>
        <taxon>Planctomycetota</taxon>
        <taxon>Planctomycetia</taxon>
        <taxon>Planctomycetales</taxon>
        <taxon>Planctomycetaceae</taxon>
        <taxon>Gimesia</taxon>
    </lineage>
</organism>
<dbReference type="RefSeq" id="WP_145457260.1">
    <property type="nucleotide sequence ID" value="NZ_CP036317.1"/>
</dbReference>
<name>A0A518FS82_9PLAN</name>